<evidence type="ECO:0008006" key="3">
    <source>
        <dbReference type="Google" id="ProtNLM"/>
    </source>
</evidence>
<dbReference type="Proteomes" id="UP000192678">
    <property type="component" value="Unassembled WGS sequence"/>
</dbReference>
<accession>A0A1W1ZXP1</accession>
<dbReference type="EMBL" id="FWYB01000001">
    <property type="protein sequence ID" value="SMC53177.1"/>
    <property type="molecule type" value="Genomic_DNA"/>
</dbReference>
<dbReference type="OrthoDB" id="1094042at2"/>
<reference evidence="1 2" key="1">
    <citation type="submission" date="2017-04" db="EMBL/GenBank/DDBJ databases">
        <authorList>
            <person name="Afonso C.L."/>
            <person name="Miller P.J."/>
            <person name="Scott M.A."/>
            <person name="Spackman E."/>
            <person name="Goraichik I."/>
            <person name="Dimitrov K.M."/>
            <person name="Suarez D.L."/>
            <person name="Swayne D.E."/>
        </authorList>
    </citation>
    <scope>NUCLEOTIDE SEQUENCE [LARGE SCALE GENOMIC DNA]</scope>
    <source>
        <strain evidence="1 2">DSM 19625</strain>
    </source>
</reference>
<gene>
    <name evidence="1" type="ORF">SAMN04488101_101135</name>
</gene>
<evidence type="ECO:0000313" key="2">
    <source>
        <dbReference type="Proteomes" id="UP000192678"/>
    </source>
</evidence>
<dbReference type="AlphaFoldDB" id="A0A1W1ZXP1"/>
<protein>
    <recommendedName>
        <fullName evidence="3">Bacteriophage lambda head decoration protein D</fullName>
    </recommendedName>
</protein>
<proteinExistence type="predicted"/>
<organism evidence="1 2">
    <name type="scientific">Pedobacter nyackensis</name>
    <dbReference type="NCBI Taxonomy" id="475255"/>
    <lineage>
        <taxon>Bacteria</taxon>
        <taxon>Pseudomonadati</taxon>
        <taxon>Bacteroidota</taxon>
        <taxon>Sphingobacteriia</taxon>
        <taxon>Sphingobacteriales</taxon>
        <taxon>Sphingobacteriaceae</taxon>
        <taxon>Pedobacter</taxon>
    </lineage>
</organism>
<dbReference type="RefSeq" id="WP_084286738.1">
    <property type="nucleotide sequence ID" value="NZ_FWYB01000001.1"/>
</dbReference>
<name>A0A1W1ZXP1_9SPHI</name>
<sequence length="136" mass="14494">MAVTVNLNDNGVSVDNSKDSIVIIEVQAAIKGGKSLDTTGYTLDVINAGHIIIKETATENYKPMPLTTGNTVYDTLPVGHTYVGVLIATILTKRPFAAVMLEGYVNENASPFSVASIKAAFMTATLNEIKFRGDLT</sequence>
<keyword evidence="2" id="KW-1185">Reference proteome</keyword>
<evidence type="ECO:0000313" key="1">
    <source>
        <dbReference type="EMBL" id="SMC53177.1"/>
    </source>
</evidence>
<dbReference type="STRING" id="475255.SAMN04488101_101135"/>